<dbReference type="Gene3D" id="3.90.1680.10">
    <property type="entry name" value="SOS response associated peptidase-like"/>
    <property type="match status" value="1"/>
</dbReference>
<comment type="similarity">
    <text evidence="1 8">Belongs to the SOS response-associated peptidase family.</text>
</comment>
<dbReference type="PANTHER" id="PTHR13604:SF0">
    <property type="entry name" value="ABASIC SITE PROCESSING PROTEIN HMCES"/>
    <property type="match status" value="1"/>
</dbReference>
<evidence type="ECO:0000256" key="2">
    <source>
        <dbReference type="ARBA" id="ARBA00022670"/>
    </source>
</evidence>
<evidence type="ECO:0000256" key="8">
    <source>
        <dbReference type="RuleBase" id="RU364100"/>
    </source>
</evidence>
<dbReference type="InterPro" id="IPR036590">
    <property type="entry name" value="SRAP-like"/>
</dbReference>
<keyword evidence="2 8" id="KW-0645">Protease</keyword>
<organism evidence="10 11">
    <name type="scientific">Paenibacillus filicis</name>
    <dbReference type="NCBI Taxonomy" id="669464"/>
    <lineage>
        <taxon>Bacteria</taxon>
        <taxon>Bacillati</taxon>
        <taxon>Bacillota</taxon>
        <taxon>Bacilli</taxon>
        <taxon>Bacillales</taxon>
        <taxon>Paenibacillaceae</taxon>
        <taxon>Paenibacillus</taxon>
    </lineage>
</organism>
<dbReference type="EC" id="3.4.-.-" evidence="8"/>
<evidence type="ECO:0000256" key="5">
    <source>
        <dbReference type="ARBA" id="ARBA00023124"/>
    </source>
</evidence>
<evidence type="ECO:0000313" key="10">
    <source>
        <dbReference type="EMBL" id="MEK8128404.1"/>
    </source>
</evidence>
<evidence type="ECO:0000256" key="7">
    <source>
        <dbReference type="ARBA" id="ARBA00023239"/>
    </source>
</evidence>
<keyword evidence="7" id="KW-0456">Lyase</keyword>
<evidence type="ECO:0000256" key="9">
    <source>
        <dbReference type="SAM" id="MobiDB-lite"/>
    </source>
</evidence>
<sequence>MMCDRFTLTTGVPGLIAKFALQEARVTLRPRGDYSPNRTVPVIVNDGGKLALEGQRWGLVPFWAKDAILTDSAEIQEKREYRKLFAKHRCVIPCDRFYVSTPDGKKRKHYEAAAADGETLAVAGFYEIWRDKQGGEFRTCTMMTTVSNRLLYEHTERMPAILKEQDWSSWLDHGRNGEPDYLQSLLTPFPPEKLRLRAALEEEWTRAGGADSDQEGEAQKPERGGSLLTSVLRK</sequence>
<dbReference type="InterPro" id="IPR003738">
    <property type="entry name" value="SRAP"/>
</dbReference>
<dbReference type="Pfam" id="PF02586">
    <property type="entry name" value="SRAP"/>
    <property type="match status" value="1"/>
</dbReference>
<evidence type="ECO:0000256" key="3">
    <source>
        <dbReference type="ARBA" id="ARBA00022763"/>
    </source>
</evidence>
<proteinExistence type="inferred from homology"/>
<gene>
    <name evidence="10" type="ORF">WMW72_10860</name>
</gene>
<keyword evidence="5" id="KW-0190">Covalent protein-DNA linkage</keyword>
<evidence type="ECO:0000256" key="6">
    <source>
        <dbReference type="ARBA" id="ARBA00023125"/>
    </source>
</evidence>
<feature type="region of interest" description="Disordered" evidence="9">
    <location>
        <begin position="204"/>
        <end position="234"/>
    </location>
</feature>
<accession>A0ABU9DHR7</accession>
<dbReference type="RefSeq" id="WP_341415485.1">
    <property type="nucleotide sequence ID" value="NZ_JBBPCC010000006.1"/>
</dbReference>
<comment type="caution">
    <text evidence="10">The sequence shown here is derived from an EMBL/GenBank/DDBJ whole genome shotgun (WGS) entry which is preliminary data.</text>
</comment>
<protein>
    <recommendedName>
        <fullName evidence="8">Abasic site processing protein</fullName>
        <ecNumber evidence="8">3.4.-.-</ecNumber>
    </recommendedName>
</protein>
<evidence type="ECO:0000256" key="1">
    <source>
        <dbReference type="ARBA" id="ARBA00008136"/>
    </source>
</evidence>
<dbReference type="PANTHER" id="PTHR13604">
    <property type="entry name" value="DC12-RELATED"/>
    <property type="match status" value="1"/>
</dbReference>
<keyword evidence="4 8" id="KW-0378">Hydrolase</keyword>
<reference evidence="10 11" key="1">
    <citation type="submission" date="2024-04" db="EMBL/GenBank/DDBJ databases">
        <title>draft genome sequnece of Paenibacillus filicis.</title>
        <authorList>
            <person name="Kim D.-U."/>
        </authorList>
    </citation>
    <scope>NUCLEOTIDE SEQUENCE [LARGE SCALE GENOMIC DNA]</scope>
    <source>
        <strain evidence="10 11">KACC14197</strain>
    </source>
</reference>
<keyword evidence="6" id="KW-0238">DNA-binding</keyword>
<dbReference type="EMBL" id="JBBPCC010000006">
    <property type="protein sequence ID" value="MEK8128404.1"/>
    <property type="molecule type" value="Genomic_DNA"/>
</dbReference>
<evidence type="ECO:0000313" key="11">
    <source>
        <dbReference type="Proteomes" id="UP001469365"/>
    </source>
</evidence>
<dbReference type="SUPFAM" id="SSF143081">
    <property type="entry name" value="BB1717-like"/>
    <property type="match status" value="1"/>
</dbReference>
<keyword evidence="3" id="KW-0227">DNA damage</keyword>
<evidence type="ECO:0000256" key="4">
    <source>
        <dbReference type="ARBA" id="ARBA00022801"/>
    </source>
</evidence>
<name>A0ABU9DHR7_9BACL</name>
<dbReference type="Proteomes" id="UP001469365">
    <property type="component" value="Unassembled WGS sequence"/>
</dbReference>
<keyword evidence="11" id="KW-1185">Reference proteome</keyword>